<proteinExistence type="predicted"/>
<protein>
    <submittedName>
        <fullName evidence="3">Uncharacterized protein</fullName>
    </submittedName>
</protein>
<gene>
    <name evidence="3" type="ORF">mPipKuh1_008700</name>
</gene>
<dbReference type="EMBL" id="JACAGB010000018">
    <property type="protein sequence ID" value="KAF6316189.1"/>
    <property type="molecule type" value="Genomic_DNA"/>
</dbReference>
<feature type="signal peptide" evidence="2">
    <location>
        <begin position="1"/>
        <end position="16"/>
    </location>
</feature>
<accession>A0A7J7UTH4</accession>
<feature type="region of interest" description="Disordered" evidence="1">
    <location>
        <begin position="35"/>
        <end position="71"/>
    </location>
</feature>
<keyword evidence="4" id="KW-1185">Reference proteome</keyword>
<dbReference type="AlphaFoldDB" id="A0A7J7UTH4"/>
<evidence type="ECO:0000313" key="3">
    <source>
        <dbReference type="EMBL" id="KAF6316189.1"/>
    </source>
</evidence>
<name>A0A7J7UTH4_PIPKU</name>
<keyword evidence="2" id="KW-0732">Signal</keyword>
<dbReference type="Proteomes" id="UP000558488">
    <property type="component" value="Unassembled WGS sequence"/>
</dbReference>
<comment type="caution">
    <text evidence="3">The sequence shown here is derived from an EMBL/GenBank/DDBJ whole genome shotgun (WGS) entry which is preliminary data.</text>
</comment>
<evidence type="ECO:0000313" key="4">
    <source>
        <dbReference type="Proteomes" id="UP000558488"/>
    </source>
</evidence>
<evidence type="ECO:0000256" key="1">
    <source>
        <dbReference type="SAM" id="MobiDB-lite"/>
    </source>
</evidence>
<reference evidence="3 4" key="1">
    <citation type="journal article" date="2020" name="Nature">
        <title>Six reference-quality genomes reveal evolution of bat adaptations.</title>
        <authorList>
            <person name="Jebb D."/>
            <person name="Huang Z."/>
            <person name="Pippel M."/>
            <person name="Hughes G.M."/>
            <person name="Lavrichenko K."/>
            <person name="Devanna P."/>
            <person name="Winkler S."/>
            <person name="Jermiin L.S."/>
            <person name="Skirmuntt E.C."/>
            <person name="Katzourakis A."/>
            <person name="Burkitt-Gray L."/>
            <person name="Ray D.A."/>
            <person name="Sullivan K.A.M."/>
            <person name="Roscito J.G."/>
            <person name="Kirilenko B.M."/>
            <person name="Davalos L.M."/>
            <person name="Corthals A.P."/>
            <person name="Power M.L."/>
            <person name="Jones G."/>
            <person name="Ransome R.D."/>
            <person name="Dechmann D.K.N."/>
            <person name="Locatelli A.G."/>
            <person name="Puechmaille S.J."/>
            <person name="Fedrigo O."/>
            <person name="Jarvis E.D."/>
            <person name="Hiller M."/>
            <person name="Vernes S.C."/>
            <person name="Myers E.W."/>
            <person name="Teeling E.C."/>
        </authorList>
    </citation>
    <scope>NUCLEOTIDE SEQUENCE [LARGE SCALE GENOMIC DNA]</scope>
    <source>
        <strain evidence="3">MPipKuh1</strain>
        <tissue evidence="3">Flight muscle</tissue>
    </source>
</reference>
<organism evidence="3 4">
    <name type="scientific">Pipistrellus kuhlii</name>
    <name type="common">Kuhl's pipistrelle</name>
    <dbReference type="NCBI Taxonomy" id="59472"/>
    <lineage>
        <taxon>Eukaryota</taxon>
        <taxon>Metazoa</taxon>
        <taxon>Chordata</taxon>
        <taxon>Craniata</taxon>
        <taxon>Vertebrata</taxon>
        <taxon>Euteleostomi</taxon>
        <taxon>Mammalia</taxon>
        <taxon>Eutheria</taxon>
        <taxon>Laurasiatheria</taxon>
        <taxon>Chiroptera</taxon>
        <taxon>Yangochiroptera</taxon>
        <taxon>Vespertilionidae</taxon>
        <taxon>Pipistrellus</taxon>
    </lineage>
</organism>
<evidence type="ECO:0000256" key="2">
    <source>
        <dbReference type="SAM" id="SignalP"/>
    </source>
</evidence>
<feature type="chain" id="PRO_5029596258" evidence="2">
    <location>
        <begin position="17"/>
        <end position="130"/>
    </location>
</feature>
<sequence>MLHSLLWVWLLVPSLAWTPASTGCCWPSGALPPPGLAGHNTPKPEIKPLSLTSPHGPQASHPKSSLGVKHPSPLLIPVQRIRGGWGLGWAGHGGRAVRGQEHSSSARLPRLESWLHHLLGMGYMPQFPLL</sequence>